<sequence length="173" mass="18929">MCGKTCLGLTALTHPPILKLPSIPLPSLQTHLNFSYHSPLKTEIPKIPKRFVVFANNDNGLEQDSNSKERVEEKGKDEGTGSDVSGSVDDLGKNQQPLFGNIRWGDLLSDPDPNNVLVVGFTGLLTWANVQVLSIALAMLIAAGKYSFIAIVLLFILITFFGSLFFQFYSQTS</sequence>
<proteinExistence type="predicted"/>
<evidence type="ECO:0000256" key="1">
    <source>
        <dbReference type="SAM" id="MobiDB-lite"/>
    </source>
</evidence>
<dbReference type="OrthoDB" id="1166652at2759"/>
<keyword evidence="2" id="KW-0812">Transmembrane</keyword>
<dbReference type="Proteomes" id="UP000327157">
    <property type="component" value="Chromosome 7"/>
</dbReference>
<reference evidence="3 4" key="3">
    <citation type="submission" date="2019-11" db="EMBL/GenBank/DDBJ databases">
        <title>A de novo genome assembly of a pear dwarfing rootstock.</title>
        <authorList>
            <person name="Wang F."/>
            <person name="Wang J."/>
            <person name="Li S."/>
            <person name="Zhang Y."/>
            <person name="Fang M."/>
            <person name="Ma L."/>
            <person name="Zhao Y."/>
            <person name="Jiang S."/>
        </authorList>
    </citation>
    <scope>NUCLEOTIDE SEQUENCE [LARGE SCALE GENOMIC DNA]</scope>
    <source>
        <strain evidence="3">S2</strain>
        <tissue evidence="3">Leaf</tissue>
    </source>
</reference>
<dbReference type="PANTHER" id="PTHR36789">
    <property type="entry name" value="TRANSMEMBRANE PROTEIN"/>
    <property type="match status" value="1"/>
</dbReference>
<accession>A0A5N5F160</accession>
<dbReference type="AlphaFoldDB" id="A0A5N5F160"/>
<feature type="transmembrane region" description="Helical" evidence="2">
    <location>
        <begin position="148"/>
        <end position="169"/>
    </location>
</feature>
<feature type="compositionally biased region" description="Basic and acidic residues" evidence="1">
    <location>
        <begin position="65"/>
        <end position="79"/>
    </location>
</feature>
<protein>
    <recommendedName>
        <fullName evidence="5">Transmembrane protein</fullName>
    </recommendedName>
</protein>
<name>A0A5N5F160_9ROSA</name>
<comment type="caution">
    <text evidence="3">The sequence shown here is derived from an EMBL/GenBank/DDBJ whole genome shotgun (WGS) entry which is preliminary data.</text>
</comment>
<dbReference type="PANTHER" id="PTHR36789:SF1">
    <property type="entry name" value="TRANSMEMBRANE PROTEIN"/>
    <property type="match status" value="1"/>
</dbReference>
<keyword evidence="2" id="KW-0472">Membrane</keyword>
<evidence type="ECO:0008006" key="5">
    <source>
        <dbReference type="Google" id="ProtNLM"/>
    </source>
</evidence>
<feature type="region of interest" description="Disordered" evidence="1">
    <location>
        <begin position="60"/>
        <end position="89"/>
    </location>
</feature>
<reference evidence="3 4" key="1">
    <citation type="submission" date="2019-09" db="EMBL/GenBank/DDBJ databases">
        <authorList>
            <person name="Ou C."/>
        </authorList>
    </citation>
    <scope>NUCLEOTIDE SEQUENCE [LARGE SCALE GENOMIC DNA]</scope>
    <source>
        <strain evidence="3">S2</strain>
        <tissue evidence="3">Leaf</tissue>
    </source>
</reference>
<feature type="transmembrane region" description="Helical" evidence="2">
    <location>
        <begin position="116"/>
        <end position="141"/>
    </location>
</feature>
<evidence type="ECO:0000256" key="2">
    <source>
        <dbReference type="SAM" id="Phobius"/>
    </source>
</evidence>
<dbReference type="EMBL" id="SMOL01000781">
    <property type="protein sequence ID" value="KAB2595012.1"/>
    <property type="molecule type" value="Genomic_DNA"/>
</dbReference>
<evidence type="ECO:0000313" key="3">
    <source>
        <dbReference type="EMBL" id="KAB2595012.1"/>
    </source>
</evidence>
<organism evidence="3 4">
    <name type="scientific">Pyrus ussuriensis x Pyrus communis</name>
    <dbReference type="NCBI Taxonomy" id="2448454"/>
    <lineage>
        <taxon>Eukaryota</taxon>
        <taxon>Viridiplantae</taxon>
        <taxon>Streptophyta</taxon>
        <taxon>Embryophyta</taxon>
        <taxon>Tracheophyta</taxon>
        <taxon>Spermatophyta</taxon>
        <taxon>Magnoliopsida</taxon>
        <taxon>eudicotyledons</taxon>
        <taxon>Gunneridae</taxon>
        <taxon>Pentapetalae</taxon>
        <taxon>rosids</taxon>
        <taxon>fabids</taxon>
        <taxon>Rosales</taxon>
        <taxon>Rosaceae</taxon>
        <taxon>Amygdaloideae</taxon>
        <taxon>Maleae</taxon>
        <taxon>Pyrus</taxon>
    </lineage>
</organism>
<gene>
    <name evidence="3" type="ORF">D8674_030462</name>
</gene>
<keyword evidence="2" id="KW-1133">Transmembrane helix</keyword>
<evidence type="ECO:0000313" key="4">
    <source>
        <dbReference type="Proteomes" id="UP000327157"/>
    </source>
</evidence>
<keyword evidence="4" id="KW-1185">Reference proteome</keyword>
<reference evidence="4" key="2">
    <citation type="submission" date="2019-10" db="EMBL/GenBank/DDBJ databases">
        <title>A de novo genome assembly of a pear dwarfing rootstock.</title>
        <authorList>
            <person name="Wang F."/>
            <person name="Wang J."/>
            <person name="Li S."/>
            <person name="Zhang Y."/>
            <person name="Fang M."/>
            <person name="Ma L."/>
            <person name="Zhao Y."/>
            <person name="Jiang S."/>
        </authorList>
    </citation>
    <scope>NUCLEOTIDE SEQUENCE [LARGE SCALE GENOMIC DNA]</scope>
</reference>